<name>A0A2X0TZS4_9ACTO</name>
<dbReference type="InterPro" id="IPR003593">
    <property type="entry name" value="AAA+_ATPase"/>
</dbReference>
<reference evidence="3 4" key="1">
    <citation type="submission" date="2018-06" db="EMBL/GenBank/DDBJ databases">
        <authorList>
            <consortium name="Pathogen Informatics"/>
            <person name="Doyle S."/>
        </authorList>
    </citation>
    <scope>NUCLEOTIDE SEQUENCE [LARGE SCALE GENOMIC DNA]</scope>
    <source>
        <strain evidence="3 4">NCTC9935</strain>
    </source>
</reference>
<dbReference type="PANTHER" id="PTHR35205:SF1">
    <property type="entry name" value="ZU5 DOMAIN-CONTAINING PROTEIN"/>
    <property type="match status" value="1"/>
</dbReference>
<evidence type="ECO:0000313" key="4">
    <source>
        <dbReference type="Proteomes" id="UP000250192"/>
    </source>
</evidence>
<keyword evidence="1" id="KW-0175">Coiled coil</keyword>
<dbReference type="InterPro" id="IPR027417">
    <property type="entry name" value="P-loop_NTPase"/>
</dbReference>
<dbReference type="AlphaFoldDB" id="A0A2X0TZS4"/>
<dbReference type="SUPFAM" id="SSF48452">
    <property type="entry name" value="TPR-like"/>
    <property type="match status" value="1"/>
</dbReference>
<feature type="domain" description="AAA+ ATPase" evidence="2">
    <location>
        <begin position="210"/>
        <end position="354"/>
    </location>
</feature>
<gene>
    <name evidence="3" type="ORF">NCTC9935_00543</name>
</gene>
<accession>A0A2X0TZS4</accession>
<protein>
    <submittedName>
        <fullName evidence="3">NB-ARC domain</fullName>
    </submittedName>
</protein>
<dbReference type="SUPFAM" id="SSF52540">
    <property type="entry name" value="P-loop containing nucleoside triphosphate hydrolases"/>
    <property type="match status" value="1"/>
</dbReference>
<feature type="coiled-coil region" evidence="1">
    <location>
        <begin position="114"/>
        <end position="141"/>
    </location>
</feature>
<proteinExistence type="predicted"/>
<dbReference type="EMBL" id="UAPR01000001">
    <property type="protein sequence ID" value="SPT54989.1"/>
    <property type="molecule type" value="Genomic_DNA"/>
</dbReference>
<dbReference type="PANTHER" id="PTHR35205">
    <property type="entry name" value="NB-ARC AND TPR DOMAIN PROTEIN"/>
    <property type="match status" value="1"/>
</dbReference>
<dbReference type="InterPro" id="IPR002182">
    <property type="entry name" value="NB-ARC"/>
</dbReference>
<dbReference type="InterPro" id="IPR011990">
    <property type="entry name" value="TPR-like_helical_dom_sf"/>
</dbReference>
<dbReference type="Gene3D" id="1.25.40.10">
    <property type="entry name" value="Tetratricopeptide repeat domain"/>
    <property type="match status" value="1"/>
</dbReference>
<organism evidence="3 4">
    <name type="scientific">Schaalia odontolytica</name>
    <dbReference type="NCBI Taxonomy" id="1660"/>
    <lineage>
        <taxon>Bacteria</taxon>
        <taxon>Bacillati</taxon>
        <taxon>Actinomycetota</taxon>
        <taxon>Actinomycetes</taxon>
        <taxon>Actinomycetales</taxon>
        <taxon>Actinomycetaceae</taxon>
        <taxon>Schaalia</taxon>
    </lineage>
</organism>
<evidence type="ECO:0000256" key="1">
    <source>
        <dbReference type="SAM" id="Coils"/>
    </source>
</evidence>
<evidence type="ECO:0000313" key="3">
    <source>
        <dbReference type="EMBL" id="SPT54989.1"/>
    </source>
</evidence>
<dbReference type="Gene3D" id="3.40.50.300">
    <property type="entry name" value="P-loop containing nucleotide triphosphate hydrolases"/>
    <property type="match status" value="1"/>
</dbReference>
<dbReference type="SMART" id="SM00382">
    <property type="entry name" value="AAA"/>
    <property type="match status" value="1"/>
</dbReference>
<sequence>MIRTLKGAINSELNAIQDTLQQDGLSRKQIKHAVAQLSDAAGQTIKNLTEDDDALIRAVQQPEHFIEDLKSHAVPLPDDSSAGMQAHYEKLLDQIALEFLTLAPWSANFEHVALTSLLRCFSTLEARIKQAEQEIRESIKQSEKRLHEHIDKQTEYIVEAVINSGPNTFTIRRFDTGTRPAPLSHSLPRYPKSGDDTLQKIVFESSATGQPTRNVLIGRPGSGKTQIAASIANECNTDDWSMIAWFDASSRSKLEQQYVIFGESALGIIRDTSESPAQSIGKILPRLKQITKERTLFVFDNVESINDIMGLLPTDLGANIVVTTRKNSGWDSQEGWNIFRIDNFTRRESVDYLTKVTNDDDRKSATKLATYLGDLPLAIAQAAAMAKRYFDSSISDYYTYLQSHCDEDLEELLEPIEGNDYTQGAIHALRNAKQTTLSKITSNTVKEEAIKILDSLCYLDETGVPKNWLKRKSDFNRSRAYQALIDSSLIEESDGAQFTRIHRLLARSMRSRSTHSTSVTNAIETLEYALGRQLQDQSIEIRMQHLRHISTQLRAICQYLINTEDNFPLTIDAIIIDTLRYAYDFGMFNCATSLYTTIHQLTFLQNKESSWLTILDFLGINLCALRKFDDAHSVYKILFSSIDDTHFLYHIYRGHLARLLYFEGQDVQALEICKNTIESTDASDPFYGIYEYTFAKMMIDTTFPFDSDNQAHIHNANTAIRHAHLAIHHTTESLHQFEPRHRINAWMTMAEAYSALDLHTEAIHYSKKALNASLHQLEDSHPDVYTCKFNLLAYSKRCFGLTQAIVDELTTLVSDLEAQYTTFSPEAFTMHYILAKWLFEAKRYQEAIAEVDLCITASESQSETTDPPLDSLYTLRNLATSQLAELCN</sequence>
<dbReference type="GO" id="GO:0043531">
    <property type="term" value="F:ADP binding"/>
    <property type="evidence" value="ECO:0007669"/>
    <property type="project" value="InterPro"/>
</dbReference>
<evidence type="ECO:0000259" key="2">
    <source>
        <dbReference type="SMART" id="SM00382"/>
    </source>
</evidence>
<keyword evidence="4" id="KW-1185">Reference proteome</keyword>
<dbReference type="Pfam" id="PF00931">
    <property type="entry name" value="NB-ARC"/>
    <property type="match status" value="1"/>
</dbReference>
<dbReference type="Proteomes" id="UP000250192">
    <property type="component" value="Unassembled WGS sequence"/>
</dbReference>